<proteinExistence type="inferred from homology"/>
<name>A0AAD9YZC2_9LECA</name>
<dbReference type="CDD" id="cd11061">
    <property type="entry name" value="CYP67-like"/>
    <property type="match status" value="1"/>
</dbReference>
<evidence type="ECO:0000256" key="6">
    <source>
        <dbReference type="ARBA" id="ARBA00023004"/>
    </source>
</evidence>
<evidence type="ECO:0008006" key="12">
    <source>
        <dbReference type="Google" id="ProtNLM"/>
    </source>
</evidence>
<sequence length="493" mass="54793">MPSTPALFWPRLHTSMGCTMHTKGISTSMCPYVRYAPDRLVINTNRAIKDVYSYASNVQKSKGYEPLPVFPGACNTHTAINKRIHGRKRRIVSQGFSDSALRSAEPFILDKVRKLCDALYMATEVSGKNPSSAWSGKKNMANWDTYLTMDIVSELAFGKSLDMLTSPKHRWITETISGYIKRSYIAMQYPWLFRPGSSWFSADTWLFPGLLKDRARYLGATKHIVEERIEKEDDSRKDIMSHLLKAKDPQTGENLTFEEVWAESYLMISAGGDTTATAISAAFFYLSRNPSCLSALQHSLRSTFPTVESIVQGPTLHSCNYLRACIDEAMRMSPPAPGVFFREILTGGLSVDNEDSGTTDHFAPGLDVGTGIYAIHHNPLYFPDPFSYNPSRWLESAKPAEQVALAKSAFMPFSSGPRACAAKPLAYLEMALAVARIVWLGEMRVAGREGEGGFGCWEDRGVERKGEYQVEDQMTSSKDGPVLEFRRAGGMGG</sequence>
<dbReference type="AlphaFoldDB" id="A0AAD9YZC2"/>
<keyword evidence="11" id="KW-1185">Reference proteome</keyword>
<dbReference type="InterPro" id="IPR050121">
    <property type="entry name" value="Cytochrome_P450_monoxygenase"/>
</dbReference>
<evidence type="ECO:0000256" key="1">
    <source>
        <dbReference type="ARBA" id="ARBA00001971"/>
    </source>
</evidence>
<dbReference type="PRINTS" id="PR00385">
    <property type="entry name" value="P450"/>
</dbReference>
<dbReference type="Pfam" id="PF00067">
    <property type="entry name" value="p450"/>
    <property type="match status" value="1"/>
</dbReference>
<keyword evidence="5 9" id="KW-0560">Oxidoreductase</keyword>
<dbReference type="GO" id="GO:0004497">
    <property type="term" value="F:monooxygenase activity"/>
    <property type="evidence" value="ECO:0007669"/>
    <property type="project" value="UniProtKB-KW"/>
</dbReference>
<dbReference type="Gene3D" id="1.10.630.10">
    <property type="entry name" value="Cytochrome P450"/>
    <property type="match status" value="1"/>
</dbReference>
<evidence type="ECO:0000256" key="3">
    <source>
        <dbReference type="ARBA" id="ARBA00022617"/>
    </source>
</evidence>
<comment type="caution">
    <text evidence="10">The sequence shown here is derived from an EMBL/GenBank/DDBJ whole genome shotgun (WGS) entry which is preliminary data.</text>
</comment>
<dbReference type="InterPro" id="IPR002401">
    <property type="entry name" value="Cyt_P450_E_grp-I"/>
</dbReference>
<dbReference type="PROSITE" id="PS00086">
    <property type="entry name" value="CYTOCHROME_P450"/>
    <property type="match status" value="1"/>
</dbReference>
<evidence type="ECO:0000313" key="11">
    <source>
        <dbReference type="Proteomes" id="UP001276659"/>
    </source>
</evidence>
<dbReference type="GO" id="GO:0020037">
    <property type="term" value="F:heme binding"/>
    <property type="evidence" value="ECO:0007669"/>
    <property type="project" value="InterPro"/>
</dbReference>
<protein>
    <recommendedName>
        <fullName evidence="12">Cytochrome P450</fullName>
    </recommendedName>
</protein>
<evidence type="ECO:0000256" key="4">
    <source>
        <dbReference type="ARBA" id="ARBA00022723"/>
    </source>
</evidence>
<evidence type="ECO:0000256" key="8">
    <source>
        <dbReference type="PIRSR" id="PIRSR602401-1"/>
    </source>
</evidence>
<dbReference type="PANTHER" id="PTHR24305">
    <property type="entry name" value="CYTOCHROME P450"/>
    <property type="match status" value="1"/>
</dbReference>
<keyword evidence="3 8" id="KW-0349">Heme</keyword>
<dbReference type="PRINTS" id="PR00463">
    <property type="entry name" value="EP450I"/>
</dbReference>
<comment type="similarity">
    <text evidence="2 9">Belongs to the cytochrome P450 family.</text>
</comment>
<dbReference type="GO" id="GO:0016705">
    <property type="term" value="F:oxidoreductase activity, acting on paired donors, with incorporation or reduction of molecular oxygen"/>
    <property type="evidence" value="ECO:0007669"/>
    <property type="project" value="InterPro"/>
</dbReference>
<keyword evidence="7 9" id="KW-0503">Monooxygenase</keyword>
<evidence type="ECO:0000256" key="7">
    <source>
        <dbReference type="ARBA" id="ARBA00023033"/>
    </source>
</evidence>
<gene>
    <name evidence="10" type="ORF">OEA41_010187</name>
</gene>
<accession>A0AAD9YZC2</accession>
<reference evidence="10" key="1">
    <citation type="submission" date="2022-11" db="EMBL/GenBank/DDBJ databases">
        <title>Chromosomal genome sequence assembly and mating type (MAT) locus characterization of the leprose asexual lichenized fungus Lepraria neglecta (Nyl.) Erichsen.</title>
        <authorList>
            <person name="Allen J.L."/>
            <person name="Pfeffer B."/>
        </authorList>
    </citation>
    <scope>NUCLEOTIDE SEQUENCE</scope>
    <source>
        <strain evidence="10">Allen 5258</strain>
    </source>
</reference>
<organism evidence="10 11">
    <name type="scientific">Lepraria neglecta</name>
    <dbReference type="NCBI Taxonomy" id="209136"/>
    <lineage>
        <taxon>Eukaryota</taxon>
        <taxon>Fungi</taxon>
        <taxon>Dikarya</taxon>
        <taxon>Ascomycota</taxon>
        <taxon>Pezizomycotina</taxon>
        <taxon>Lecanoromycetes</taxon>
        <taxon>OSLEUM clade</taxon>
        <taxon>Lecanoromycetidae</taxon>
        <taxon>Lecanorales</taxon>
        <taxon>Lecanorineae</taxon>
        <taxon>Stereocaulaceae</taxon>
        <taxon>Lepraria</taxon>
    </lineage>
</organism>
<evidence type="ECO:0000256" key="9">
    <source>
        <dbReference type="RuleBase" id="RU000461"/>
    </source>
</evidence>
<evidence type="ECO:0000256" key="2">
    <source>
        <dbReference type="ARBA" id="ARBA00010617"/>
    </source>
</evidence>
<keyword evidence="6 8" id="KW-0408">Iron</keyword>
<dbReference type="SUPFAM" id="SSF48264">
    <property type="entry name" value="Cytochrome P450"/>
    <property type="match status" value="1"/>
</dbReference>
<dbReference type="GO" id="GO:0005506">
    <property type="term" value="F:iron ion binding"/>
    <property type="evidence" value="ECO:0007669"/>
    <property type="project" value="InterPro"/>
</dbReference>
<dbReference type="InterPro" id="IPR017972">
    <property type="entry name" value="Cyt_P450_CS"/>
</dbReference>
<dbReference type="PANTHER" id="PTHR24305:SF237">
    <property type="entry name" value="CYTOCHROME P450 MONOOXYGENASE ATNE-RELATED"/>
    <property type="match status" value="1"/>
</dbReference>
<dbReference type="EMBL" id="JASNWA010000011">
    <property type="protein sequence ID" value="KAK3167062.1"/>
    <property type="molecule type" value="Genomic_DNA"/>
</dbReference>
<comment type="cofactor">
    <cofactor evidence="1 8">
        <name>heme</name>
        <dbReference type="ChEBI" id="CHEBI:30413"/>
    </cofactor>
</comment>
<evidence type="ECO:0000256" key="5">
    <source>
        <dbReference type="ARBA" id="ARBA00023002"/>
    </source>
</evidence>
<evidence type="ECO:0000313" key="10">
    <source>
        <dbReference type="EMBL" id="KAK3167062.1"/>
    </source>
</evidence>
<dbReference type="Proteomes" id="UP001276659">
    <property type="component" value="Unassembled WGS sequence"/>
</dbReference>
<dbReference type="InterPro" id="IPR001128">
    <property type="entry name" value="Cyt_P450"/>
</dbReference>
<feature type="binding site" description="axial binding residue" evidence="8">
    <location>
        <position position="420"/>
    </location>
    <ligand>
        <name>heme</name>
        <dbReference type="ChEBI" id="CHEBI:30413"/>
    </ligand>
    <ligandPart>
        <name>Fe</name>
        <dbReference type="ChEBI" id="CHEBI:18248"/>
    </ligandPart>
</feature>
<keyword evidence="4 8" id="KW-0479">Metal-binding</keyword>
<dbReference type="InterPro" id="IPR036396">
    <property type="entry name" value="Cyt_P450_sf"/>
</dbReference>